<evidence type="ECO:0000259" key="1">
    <source>
        <dbReference type="Pfam" id="PF13302"/>
    </source>
</evidence>
<dbReference type="PANTHER" id="PTHR43792:SF1">
    <property type="entry name" value="N-ACETYLTRANSFERASE DOMAIN-CONTAINING PROTEIN"/>
    <property type="match status" value="1"/>
</dbReference>
<evidence type="ECO:0000313" key="3">
    <source>
        <dbReference type="Proteomes" id="UP001255416"/>
    </source>
</evidence>
<dbReference type="InterPro" id="IPR016181">
    <property type="entry name" value="Acyl_CoA_acyltransferase"/>
</dbReference>
<keyword evidence="3" id="KW-1185">Reference proteome</keyword>
<dbReference type="Pfam" id="PF13302">
    <property type="entry name" value="Acetyltransf_3"/>
    <property type="match status" value="1"/>
</dbReference>
<reference evidence="3" key="1">
    <citation type="submission" date="2023-05" db="EMBL/GenBank/DDBJ databases">
        <title>Sedimentitalea sp. nov. JM2-8.</title>
        <authorList>
            <person name="Huang J."/>
        </authorList>
    </citation>
    <scope>NUCLEOTIDE SEQUENCE [LARGE SCALE GENOMIC DNA]</scope>
    <source>
        <strain evidence="3">KHS03</strain>
    </source>
</reference>
<sequence length="179" mass="19793">MIRSVPNINTSRLVLRAMKPEDFNRFAQIWATPGAVRNSGGQQMSRGKAWEAFLRNAGHWEMTGFGQWAVIEQGTRLMVGQTGFFFSACAYGEDYDPFPEAGWMLTPEAQGRGLAREAAEAAHDWFDRVIPGTLVARVGAESTASLRLAAHLGYEEMRETDCSGESIVLLRRNGPPATR</sequence>
<dbReference type="Gene3D" id="3.40.630.30">
    <property type="match status" value="1"/>
</dbReference>
<organism evidence="2 3">
    <name type="scientific">Sedimentitalea todarodis</name>
    <dbReference type="NCBI Taxonomy" id="1631240"/>
    <lineage>
        <taxon>Bacteria</taxon>
        <taxon>Pseudomonadati</taxon>
        <taxon>Pseudomonadota</taxon>
        <taxon>Alphaproteobacteria</taxon>
        <taxon>Rhodobacterales</taxon>
        <taxon>Paracoccaceae</taxon>
        <taxon>Sedimentitalea</taxon>
    </lineage>
</organism>
<accession>A0ABU3VCK8</accession>
<proteinExistence type="predicted"/>
<name>A0ABU3VCK8_9RHOB</name>
<feature type="domain" description="N-acetyltransferase" evidence="1">
    <location>
        <begin position="12"/>
        <end position="154"/>
    </location>
</feature>
<evidence type="ECO:0000313" key="2">
    <source>
        <dbReference type="EMBL" id="MDU9003904.1"/>
    </source>
</evidence>
<dbReference type="PANTHER" id="PTHR43792">
    <property type="entry name" value="GNAT FAMILY, PUTATIVE (AFU_ORTHOLOGUE AFUA_3G00765)-RELATED-RELATED"/>
    <property type="match status" value="1"/>
</dbReference>
<dbReference type="EMBL" id="JASMWN010000005">
    <property type="protein sequence ID" value="MDU9003904.1"/>
    <property type="molecule type" value="Genomic_DNA"/>
</dbReference>
<comment type="caution">
    <text evidence="2">The sequence shown here is derived from an EMBL/GenBank/DDBJ whole genome shotgun (WGS) entry which is preliminary data.</text>
</comment>
<protein>
    <submittedName>
        <fullName evidence="2">GNAT family N-acetyltransferase</fullName>
    </submittedName>
</protein>
<dbReference type="RefSeq" id="WP_316775145.1">
    <property type="nucleotide sequence ID" value="NZ_JASMWN010000005.1"/>
</dbReference>
<dbReference type="SUPFAM" id="SSF55729">
    <property type="entry name" value="Acyl-CoA N-acyltransferases (Nat)"/>
    <property type="match status" value="1"/>
</dbReference>
<dbReference type="InterPro" id="IPR051531">
    <property type="entry name" value="N-acetyltransferase"/>
</dbReference>
<dbReference type="Proteomes" id="UP001255416">
    <property type="component" value="Unassembled WGS sequence"/>
</dbReference>
<gene>
    <name evidence="2" type="ORF">QO231_08560</name>
</gene>
<dbReference type="InterPro" id="IPR000182">
    <property type="entry name" value="GNAT_dom"/>
</dbReference>